<keyword evidence="5" id="KW-0067">ATP-binding</keyword>
<dbReference type="InterPro" id="IPR003593">
    <property type="entry name" value="AAA+_ATPase"/>
</dbReference>
<dbReference type="InterPro" id="IPR017871">
    <property type="entry name" value="ABC_transporter-like_CS"/>
</dbReference>
<dbReference type="Gene3D" id="3.40.50.300">
    <property type="entry name" value="P-loop containing nucleotide triphosphate hydrolases"/>
    <property type="match status" value="1"/>
</dbReference>
<feature type="transmembrane region" description="Helical" evidence="9">
    <location>
        <begin position="625"/>
        <end position="645"/>
    </location>
</feature>
<dbReference type="PROSITE" id="PS50893">
    <property type="entry name" value="ABC_TRANSPORTER_2"/>
    <property type="match status" value="1"/>
</dbReference>
<dbReference type="CDD" id="cd03213">
    <property type="entry name" value="ABCG_EPDR"/>
    <property type="match status" value="1"/>
</dbReference>
<keyword evidence="12" id="KW-1185">Reference proteome</keyword>
<dbReference type="SUPFAM" id="SSF52540">
    <property type="entry name" value="P-loop containing nucleoside triphosphate hydrolases"/>
    <property type="match status" value="1"/>
</dbReference>
<dbReference type="EMBL" id="JANBUO010000647">
    <property type="protein sequence ID" value="KAJ2802539.1"/>
    <property type="molecule type" value="Genomic_DNA"/>
</dbReference>
<dbReference type="Pfam" id="PF00005">
    <property type="entry name" value="ABC_tran"/>
    <property type="match status" value="1"/>
</dbReference>
<dbReference type="PANTHER" id="PTHR48041:SF2">
    <property type="entry name" value="ATP-DEPENDENT PERMEASE-RELATED"/>
    <property type="match status" value="1"/>
</dbReference>
<feature type="transmembrane region" description="Helical" evidence="9">
    <location>
        <begin position="28"/>
        <end position="50"/>
    </location>
</feature>
<evidence type="ECO:0000256" key="9">
    <source>
        <dbReference type="SAM" id="Phobius"/>
    </source>
</evidence>
<feature type="compositionally biased region" description="Polar residues" evidence="8">
    <location>
        <begin position="405"/>
        <end position="429"/>
    </location>
</feature>
<dbReference type="OrthoDB" id="66620at2759"/>
<dbReference type="InterPro" id="IPR027417">
    <property type="entry name" value="P-loop_NTPase"/>
</dbReference>
<evidence type="ECO:0000256" key="6">
    <source>
        <dbReference type="ARBA" id="ARBA00022989"/>
    </source>
</evidence>
<dbReference type="PROSITE" id="PS00211">
    <property type="entry name" value="ABC_TRANSPORTER_1"/>
    <property type="match status" value="1"/>
</dbReference>
<dbReference type="GO" id="GO:0140359">
    <property type="term" value="F:ABC-type transporter activity"/>
    <property type="evidence" value="ECO:0007669"/>
    <property type="project" value="InterPro"/>
</dbReference>
<dbReference type="GO" id="GO:0016887">
    <property type="term" value="F:ATP hydrolysis activity"/>
    <property type="evidence" value="ECO:0007669"/>
    <property type="project" value="InterPro"/>
</dbReference>
<evidence type="ECO:0000256" key="2">
    <source>
        <dbReference type="ARBA" id="ARBA00022448"/>
    </source>
</evidence>
<keyword evidence="2" id="KW-0813">Transport</keyword>
<reference evidence="11" key="1">
    <citation type="submission" date="2022-07" db="EMBL/GenBank/DDBJ databases">
        <title>Phylogenomic reconstructions and comparative analyses of Kickxellomycotina fungi.</title>
        <authorList>
            <person name="Reynolds N.K."/>
            <person name="Stajich J.E."/>
            <person name="Barry K."/>
            <person name="Grigoriev I.V."/>
            <person name="Crous P."/>
            <person name="Smith M.E."/>
        </authorList>
    </citation>
    <scope>NUCLEOTIDE SEQUENCE</scope>
    <source>
        <strain evidence="11">NRRL 1565</strain>
    </source>
</reference>
<accession>A0A9W8HW04</accession>
<keyword evidence="6 9" id="KW-1133">Transmembrane helix</keyword>
<feature type="domain" description="ABC transporter" evidence="10">
    <location>
        <begin position="126"/>
        <end position="373"/>
    </location>
</feature>
<evidence type="ECO:0000256" key="1">
    <source>
        <dbReference type="ARBA" id="ARBA00004141"/>
    </source>
</evidence>
<feature type="non-terminal residue" evidence="11">
    <location>
        <position position="653"/>
    </location>
</feature>
<feature type="region of interest" description="Disordered" evidence="8">
    <location>
        <begin position="394"/>
        <end position="429"/>
    </location>
</feature>
<dbReference type="Proteomes" id="UP001140094">
    <property type="component" value="Unassembled WGS sequence"/>
</dbReference>
<protein>
    <submittedName>
        <fullName evidence="11">FAD-dependent urate hydroxylase</fullName>
    </submittedName>
</protein>
<feature type="transmembrane region" description="Helical" evidence="9">
    <location>
        <begin position="593"/>
        <end position="613"/>
    </location>
</feature>
<dbReference type="InterPro" id="IPR003439">
    <property type="entry name" value="ABC_transporter-like_ATP-bd"/>
</dbReference>
<evidence type="ECO:0000256" key="3">
    <source>
        <dbReference type="ARBA" id="ARBA00022692"/>
    </source>
</evidence>
<dbReference type="GO" id="GO:0016020">
    <property type="term" value="C:membrane"/>
    <property type="evidence" value="ECO:0007669"/>
    <property type="project" value="UniProtKB-SubCell"/>
</dbReference>
<sequence>MCSVGQCVHYSQLPSYQKISRETSKSNMLLGISTALLTVYLVLQLIKVLVHGRESSNASTLAAQAQIEPKYDDSTHTRPRNTTTGDEISEMLQSTQRATVSFRNISYTIPSQGPDLVSLQSLGIDTAAEKISSSTDAHSDLNVLKGISGIVHPGQILAILGASGAGKSTLLDILSRREKCGNVSGKVLINDRDLIGGLTTEEFHRMSGYVDQQDLHVATATVYETVMTSALLRLPRAMSMVAKEKRVCEILTELGLWSVRDSKIGKNGARGISGGEMRRVSIACELVTSPSIIFLDEPTSGLDAYNAFVVMNTLSQLTRRYGRTVICTIHQPRTDIFTMFDQLIVLAAGQMCYSGPSSEMAGYLESIGHAVPEGYNVADFSVDLVQQATAAHINMPNSKPKDKATQPQASATFPSTDSNAASQDNISSDGEWSPLLKSSQLSLATEHINLPGSKNTKAKLLSHEKGHKEKQFFINVTKINLQQVLDSFTHSPHHARIMEELDTITGSSWTSTKFEMVSSAGMTPHVRPVTPIQQIKVIFINLYDLASLLYRFLCGKQVGTTFDDKLRPTVYEQFKILSARIFRNLYRDPTLMLANYALSLFIGLMCGVLFYQLDSSVQGMQNRLGMLMFILAFYGFGSMTSLLVFSEERLLYL</sequence>
<proteinExistence type="predicted"/>
<dbReference type="InterPro" id="IPR013525">
    <property type="entry name" value="ABC2_TM"/>
</dbReference>
<comment type="caution">
    <text evidence="11">The sequence shown here is derived from an EMBL/GenBank/DDBJ whole genome shotgun (WGS) entry which is preliminary data.</text>
</comment>
<dbReference type="PANTHER" id="PTHR48041">
    <property type="entry name" value="ABC TRANSPORTER G FAMILY MEMBER 28"/>
    <property type="match status" value="1"/>
</dbReference>
<dbReference type="Pfam" id="PF19055">
    <property type="entry name" value="ABC2_membrane_7"/>
    <property type="match status" value="1"/>
</dbReference>
<evidence type="ECO:0000313" key="11">
    <source>
        <dbReference type="EMBL" id="KAJ2802539.1"/>
    </source>
</evidence>
<keyword evidence="3 9" id="KW-0812">Transmembrane</keyword>
<dbReference type="InterPro" id="IPR043926">
    <property type="entry name" value="ABCG_dom"/>
</dbReference>
<comment type="subcellular location">
    <subcellularLocation>
        <location evidence="1">Membrane</location>
        <topology evidence="1">Multi-pass membrane protein</topology>
    </subcellularLocation>
</comment>
<evidence type="ECO:0000256" key="5">
    <source>
        <dbReference type="ARBA" id="ARBA00022840"/>
    </source>
</evidence>
<organism evidence="11 12">
    <name type="scientific">Coemansia guatemalensis</name>
    <dbReference type="NCBI Taxonomy" id="2761395"/>
    <lineage>
        <taxon>Eukaryota</taxon>
        <taxon>Fungi</taxon>
        <taxon>Fungi incertae sedis</taxon>
        <taxon>Zoopagomycota</taxon>
        <taxon>Kickxellomycotina</taxon>
        <taxon>Kickxellomycetes</taxon>
        <taxon>Kickxellales</taxon>
        <taxon>Kickxellaceae</taxon>
        <taxon>Coemansia</taxon>
    </lineage>
</organism>
<dbReference type="AlphaFoldDB" id="A0A9W8HW04"/>
<evidence type="ECO:0000256" key="4">
    <source>
        <dbReference type="ARBA" id="ARBA00022741"/>
    </source>
</evidence>
<dbReference type="Pfam" id="PF01061">
    <property type="entry name" value="ABC2_membrane"/>
    <property type="match status" value="1"/>
</dbReference>
<keyword evidence="4" id="KW-0547">Nucleotide-binding</keyword>
<evidence type="ECO:0000259" key="10">
    <source>
        <dbReference type="PROSITE" id="PS50893"/>
    </source>
</evidence>
<dbReference type="InterPro" id="IPR050352">
    <property type="entry name" value="ABCG_transporters"/>
</dbReference>
<evidence type="ECO:0000256" key="8">
    <source>
        <dbReference type="SAM" id="MobiDB-lite"/>
    </source>
</evidence>
<name>A0A9W8HW04_9FUNG</name>
<dbReference type="SMART" id="SM00382">
    <property type="entry name" value="AAA"/>
    <property type="match status" value="1"/>
</dbReference>
<evidence type="ECO:0000256" key="7">
    <source>
        <dbReference type="ARBA" id="ARBA00023136"/>
    </source>
</evidence>
<dbReference type="GO" id="GO:0005524">
    <property type="term" value="F:ATP binding"/>
    <property type="evidence" value="ECO:0007669"/>
    <property type="project" value="UniProtKB-KW"/>
</dbReference>
<gene>
    <name evidence="11" type="primary">ADP1_2</name>
    <name evidence="11" type="ORF">H4R20_003238</name>
</gene>
<evidence type="ECO:0000313" key="12">
    <source>
        <dbReference type="Proteomes" id="UP001140094"/>
    </source>
</evidence>
<keyword evidence="7 9" id="KW-0472">Membrane</keyword>